<evidence type="ECO:0000256" key="12">
    <source>
        <dbReference type="SAM" id="MobiDB-lite"/>
    </source>
</evidence>
<evidence type="ECO:0000256" key="4">
    <source>
        <dbReference type="ARBA" id="ARBA00010551"/>
    </source>
</evidence>
<feature type="compositionally biased region" description="Basic and acidic residues" evidence="12">
    <location>
        <begin position="178"/>
        <end position="197"/>
    </location>
</feature>
<reference evidence="14 15" key="1">
    <citation type="submission" date="2023-03" db="EMBL/GenBank/DDBJ databases">
        <title>High-quality genome of Scylla paramamosain provides insights in environmental adaptation.</title>
        <authorList>
            <person name="Zhang L."/>
        </authorList>
    </citation>
    <scope>NUCLEOTIDE SEQUENCE [LARGE SCALE GENOMIC DNA]</scope>
    <source>
        <strain evidence="14">LZ_2023a</strain>
        <tissue evidence="14">Muscle</tissue>
    </source>
</reference>
<keyword evidence="6" id="KW-0285">Flavoprotein</keyword>
<proteinExistence type="inferred from homology"/>
<dbReference type="Pfam" id="PF01593">
    <property type="entry name" value="Amino_oxidase"/>
    <property type="match status" value="1"/>
</dbReference>
<feature type="region of interest" description="Disordered" evidence="12">
    <location>
        <begin position="125"/>
        <end position="230"/>
    </location>
</feature>
<keyword evidence="9" id="KW-0350">Heme biosynthesis</keyword>
<organism evidence="14 15">
    <name type="scientific">Scylla paramamosain</name>
    <name type="common">Mud crab</name>
    <dbReference type="NCBI Taxonomy" id="85552"/>
    <lineage>
        <taxon>Eukaryota</taxon>
        <taxon>Metazoa</taxon>
        <taxon>Ecdysozoa</taxon>
        <taxon>Arthropoda</taxon>
        <taxon>Crustacea</taxon>
        <taxon>Multicrustacea</taxon>
        <taxon>Malacostraca</taxon>
        <taxon>Eumalacostraca</taxon>
        <taxon>Eucarida</taxon>
        <taxon>Decapoda</taxon>
        <taxon>Pleocyemata</taxon>
        <taxon>Brachyura</taxon>
        <taxon>Eubrachyura</taxon>
        <taxon>Portunoidea</taxon>
        <taxon>Portunidae</taxon>
        <taxon>Portuninae</taxon>
        <taxon>Scylla</taxon>
    </lineage>
</organism>
<evidence type="ECO:0000256" key="2">
    <source>
        <dbReference type="ARBA" id="ARBA00002600"/>
    </source>
</evidence>
<comment type="caution">
    <text evidence="14">The sequence shown here is derived from an EMBL/GenBank/DDBJ whole genome shotgun (WGS) entry which is preliminary data.</text>
</comment>
<comment type="similarity">
    <text evidence="4">Belongs to the protoporphyrinogen/coproporphyrinogen oxidase family. Protoporphyrinogen oxidase subfamily.</text>
</comment>
<feature type="domain" description="Amine oxidase" evidence="13">
    <location>
        <begin position="296"/>
        <end position="749"/>
    </location>
</feature>
<keyword evidence="8" id="KW-0560">Oxidoreductase</keyword>
<evidence type="ECO:0000256" key="10">
    <source>
        <dbReference type="ARBA" id="ARBA00023244"/>
    </source>
</evidence>
<sequence>MRAAEAAGSFVYQPPEGEDQEFVDAPQQPETTGASGMLKEETLFSMAASEPVPAAASMPPTAPLSGDLLIPTPAAAAPSDLVKEDEENLLPVKEDAANVLTLEEDKEIIQPGAKGKLALGEGAEVHLPDEKDENLFPVREDEENLLPVDEDAEIPFSRGKEKMPVAVEEVDDILLPKTTDKAPKSQDDSVSTLKDKEEEAEQQQTSEAAAVPHPSASPPLDWDDDGAEGWDPEVEEMIAGSASRPTIDQAQLERELELDIEKVRIEDNIDPNDLNLDEEEFGDKMTKSVAVLGGGIGGLAAAHYLGRLGCCSRVVVVEGTHRLGGWVSSTTHHDQVVFEHGPRTLRVVGNAGMNTLALAEELGLADQVRGISYGHPSAKNRMLMVGGKLHKLPNSVKALFTKSPPFSKPLALSGVRDLMAPKVVNNDESLFSFVNRRFGHEAAKYGIDPMSRGIFAGNARELSVNCIARRLRDVEQKHGSVFLGMFKDRKNAVKPDKKLSSNELVKRAKREKWVVWSVAGGLENFVKALENNVLENNTEIWKNMPVKGMSKSGGKLVIQTEEKELEVDNVISCLPSNIMSNVIQPVSPKLSTLLSSIPYVTVGIVNLEYPGQLIEEPGFGYLVPSSEPNRVLGVIYDTCTFPQGDRTILTVMMGGYWFKELFGDDPSLESLLDEALTEVRQSLKIKVKPTRYHVRILRDCIAQYVVGHSETVDSARKLISDMELPLALAGSSYDGVGVNDVIMSAKNAASGWPASTWSLVVLVAPLVVWGAVPAPPWVQTPASPCHG</sequence>
<feature type="compositionally biased region" description="Acidic residues" evidence="12">
    <location>
        <begin position="140"/>
        <end position="153"/>
    </location>
</feature>
<dbReference type="GO" id="GO:0006783">
    <property type="term" value="P:heme biosynthetic process"/>
    <property type="evidence" value="ECO:0007669"/>
    <property type="project" value="UniProtKB-KW"/>
</dbReference>
<evidence type="ECO:0000256" key="7">
    <source>
        <dbReference type="ARBA" id="ARBA00022827"/>
    </source>
</evidence>
<comment type="function">
    <text evidence="2">Catalyzes the 6-electron oxidation of protoporphyrinogen-IX to form protoporphyrin-IX.</text>
</comment>
<dbReference type="AlphaFoldDB" id="A0AAW0U513"/>
<accession>A0AAW0U513</accession>
<evidence type="ECO:0000256" key="8">
    <source>
        <dbReference type="ARBA" id="ARBA00023002"/>
    </source>
</evidence>
<evidence type="ECO:0000256" key="5">
    <source>
        <dbReference type="ARBA" id="ARBA00012867"/>
    </source>
</evidence>
<evidence type="ECO:0000256" key="11">
    <source>
        <dbReference type="ARBA" id="ARBA00047554"/>
    </source>
</evidence>
<dbReference type="InterPro" id="IPR002937">
    <property type="entry name" value="Amino_oxidase"/>
</dbReference>
<feature type="compositionally biased region" description="Low complexity" evidence="12">
    <location>
        <begin position="202"/>
        <end position="214"/>
    </location>
</feature>
<keyword evidence="15" id="KW-1185">Reference proteome</keyword>
<keyword evidence="10" id="KW-0627">Porphyrin biosynthesis</keyword>
<protein>
    <recommendedName>
        <fullName evidence="5">protoporphyrinogen oxidase</fullName>
        <ecNumber evidence="5">1.3.3.4</ecNumber>
    </recommendedName>
</protein>
<dbReference type="GO" id="GO:0004729">
    <property type="term" value="F:oxygen-dependent protoporphyrinogen oxidase activity"/>
    <property type="evidence" value="ECO:0007669"/>
    <property type="project" value="UniProtKB-EC"/>
</dbReference>
<comment type="pathway">
    <text evidence="3">Porphyrin-containing compound metabolism; protoporphyrin-IX biosynthesis; protoporphyrin-IX from protoporphyrinogen-IX: step 1/1.</text>
</comment>
<evidence type="ECO:0000256" key="3">
    <source>
        <dbReference type="ARBA" id="ARBA00005073"/>
    </source>
</evidence>
<evidence type="ECO:0000313" key="15">
    <source>
        <dbReference type="Proteomes" id="UP001487740"/>
    </source>
</evidence>
<dbReference type="InterPro" id="IPR004572">
    <property type="entry name" value="Protoporphyrinogen_oxidase"/>
</dbReference>
<dbReference type="PANTHER" id="PTHR42923:SF3">
    <property type="entry name" value="PROTOPORPHYRINOGEN OXIDASE"/>
    <property type="match status" value="1"/>
</dbReference>
<gene>
    <name evidence="14" type="ORF">O3P69_006312</name>
</gene>
<dbReference type="EMBL" id="JARAKH010000019">
    <property type="protein sequence ID" value="KAK8394026.1"/>
    <property type="molecule type" value="Genomic_DNA"/>
</dbReference>
<comment type="catalytic activity">
    <reaction evidence="11">
        <text>protoporphyrinogen IX + 3 O2 = protoporphyrin IX + 3 H2O2</text>
        <dbReference type="Rhea" id="RHEA:25576"/>
        <dbReference type="ChEBI" id="CHEBI:15379"/>
        <dbReference type="ChEBI" id="CHEBI:16240"/>
        <dbReference type="ChEBI" id="CHEBI:57306"/>
        <dbReference type="ChEBI" id="CHEBI:57307"/>
        <dbReference type="EC" id="1.3.3.4"/>
    </reaction>
</comment>
<dbReference type="SUPFAM" id="SSF54373">
    <property type="entry name" value="FAD-linked reductases, C-terminal domain"/>
    <property type="match status" value="1"/>
</dbReference>
<evidence type="ECO:0000256" key="1">
    <source>
        <dbReference type="ARBA" id="ARBA00001974"/>
    </source>
</evidence>
<dbReference type="Gene3D" id="3.50.50.60">
    <property type="entry name" value="FAD/NAD(P)-binding domain"/>
    <property type="match status" value="1"/>
</dbReference>
<dbReference type="InterPro" id="IPR050464">
    <property type="entry name" value="Zeta_carotene_desat/Oxidored"/>
</dbReference>
<dbReference type="NCBIfam" id="TIGR00562">
    <property type="entry name" value="proto_IX_ox"/>
    <property type="match status" value="1"/>
</dbReference>
<feature type="region of interest" description="Disordered" evidence="12">
    <location>
        <begin position="1"/>
        <end position="34"/>
    </location>
</feature>
<feature type="compositionally biased region" description="Acidic residues" evidence="12">
    <location>
        <begin position="221"/>
        <end position="230"/>
    </location>
</feature>
<dbReference type="GO" id="GO:0005743">
    <property type="term" value="C:mitochondrial inner membrane"/>
    <property type="evidence" value="ECO:0007669"/>
    <property type="project" value="TreeGrafter"/>
</dbReference>
<evidence type="ECO:0000256" key="6">
    <source>
        <dbReference type="ARBA" id="ARBA00022630"/>
    </source>
</evidence>
<evidence type="ECO:0000259" key="13">
    <source>
        <dbReference type="Pfam" id="PF01593"/>
    </source>
</evidence>
<evidence type="ECO:0000313" key="14">
    <source>
        <dbReference type="EMBL" id="KAK8394026.1"/>
    </source>
</evidence>
<comment type="cofactor">
    <cofactor evidence="1">
        <name>FAD</name>
        <dbReference type="ChEBI" id="CHEBI:57692"/>
    </cofactor>
</comment>
<keyword evidence="7" id="KW-0274">FAD</keyword>
<evidence type="ECO:0000256" key="9">
    <source>
        <dbReference type="ARBA" id="ARBA00023133"/>
    </source>
</evidence>
<name>A0AAW0U513_SCYPA</name>
<dbReference type="SUPFAM" id="SSF51905">
    <property type="entry name" value="FAD/NAD(P)-binding domain"/>
    <property type="match status" value="1"/>
</dbReference>
<dbReference type="PANTHER" id="PTHR42923">
    <property type="entry name" value="PROTOPORPHYRINOGEN OXIDASE"/>
    <property type="match status" value="1"/>
</dbReference>
<dbReference type="Proteomes" id="UP001487740">
    <property type="component" value="Unassembled WGS sequence"/>
</dbReference>
<dbReference type="EC" id="1.3.3.4" evidence="5"/>
<dbReference type="InterPro" id="IPR036188">
    <property type="entry name" value="FAD/NAD-bd_sf"/>
</dbReference>